<comment type="caution">
    <text evidence="2">The sequence shown here is derived from an EMBL/GenBank/DDBJ whole genome shotgun (WGS) entry which is preliminary data.</text>
</comment>
<protein>
    <recommendedName>
        <fullName evidence="4">Zinc finger protein</fullName>
    </recommendedName>
</protein>
<evidence type="ECO:0008006" key="4">
    <source>
        <dbReference type="Google" id="ProtNLM"/>
    </source>
</evidence>
<evidence type="ECO:0000313" key="2">
    <source>
        <dbReference type="EMBL" id="GAA4508474.1"/>
    </source>
</evidence>
<dbReference type="EMBL" id="BAABHF010000042">
    <property type="protein sequence ID" value="GAA4508474.1"/>
    <property type="molecule type" value="Genomic_DNA"/>
</dbReference>
<evidence type="ECO:0000313" key="3">
    <source>
        <dbReference type="Proteomes" id="UP001500503"/>
    </source>
</evidence>
<feature type="compositionally biased region" description="Low complexity" evidence="1">
    <location>
        <begin position="128"/>
        <end position="146"/>
    </location>
</feature>
<name>A0ABP8QUI3_9ACTN</name>
<reference evidence="3" key="1">
    <citation type="journal article" date="2019" name="Int. J. Syst. Evol. Microbiol.">
        <title>The Global Catalogue of Microorganisms (GCM) 10K type strain sequencing project: providing services to taxonomists for standard genome sequencing and annotation.</title>
        <authorList>
            <consortium name="The Broad Institute Genomics Platform"/>
            <consortium name="The Broad Institute Genome Sequencing Center for Infectious Disease"/>
            <person name="Wu L."/>
            <person name="Ma J."/>
        </authorList>
    </citation>
    <scope>NUCLEOTIDE SEQUENCE [LARGE SCALE GENOMIC DNA]</scope>
    <source>
        <strain evidence="3">JCM 17933</strain>
    </source>
</reference>
<proteinExistence type="predicted"/>
<keyword evidence="3" id="KW-1185">Reference proteome</keyword>
<evidence type="ECO:0000256" key="1">
    <source>
        <dbReference type="SAM" id="MobiDB-lite"/>
    </source>
</evidence>
<gene>
    <name evidence="2" type="ORF">GCM10023191_068280</name>
</gene>
<accession>A0ABP8QUI3</accession>
<sequence length="267" mass="27570">MAELAPPVTPLDDGTCRKLVRHIVNCPICGSRSDLTVTNAHLLRAMPAVALPCALRARALDTASAPALADLRATIAKRADPPPEPEPEAEPERTERRLWPMLGAVACLVLAVGGVFLLAPGPGGDAASGGPSPSRSSTSARLLLGSPEPSGSATPSPKPAEKTPKPARPTRYPERPRSPQRPGTLSVTGCHMPSTRHCSVKVTAKGGPVSRRVTGTVGTIRASGSGRLRAGQSASVTVTRTDQWCIGVPSASVTFNANVTATVTFSC</sequence>
<feature type="region of interest" description="Disordered" evidence="1">
    <location>
        <begin position="124"/>
        <end position="192"/>
    </location>
</feature>
<dbReference type="RefSeq" id="WP_345470903.1">
    <property type="nucleotide sequence ID" value="NZ_BAABHF010000042.1"/>
</dbReference>
<dbReference type="Proteomes" id="UP001500503">
    <property type="component" value="Unassembled WGS sequence"/>
</dbReference>
<organism evidence="2 3">
    <name type="scientific">Actinoallomurus oryzae</name>
    <dbReference type="NCBI Taxonomy" id="502180"/>
    <lineage>
        <taxon>Bacteria</taxon>
        <taxon>Bacillati</taxon>
        <taxon>Actinomycetota</taxon>
        <taxon>Actinomycetes</taxon>
        <taxon>Streptosporangiales</taxon>
        <taxon>Thermomonosporaceae</taxon>
        <taxon>Actinoallomurus</taxon>
    </lineage>
</organism>